<evidence type="ECO:0000313" key="8">
    <source>
        <dbReference type="Proteomes" id="UP000245938"/>
    </source>
</evidence>
<evidence type="ECO:0000256" key="3">
    <source>
        <dbReference type="ARBA" id="ARBA00022692"/>
    </source>
</evidence>
<dbReference type="GO" id="GO:0005886">
    <property type="term" value="C:plasma membrane"/>
    <property type="evidence" value="ECO:0007669"/>
    <property type="project" value="UniProtKB-SubCell"/>
</dbReference>
<feature type="transmembrane region" description="Helical" evidence="6">
    <location>
        <begin position="148"/>
        <end position="172"/>
    </location>
</feature>
<evidence type="ECO:0000313" key="7">
    <source>
        <dbReference type="EMBL" id="PWI26478.1"/>
    </source>
</evidence>
<feature type="transmembrane region" description="Helical" evidence="6">
    <location>
        <begin position="120"/>
        <end position="142"/>
    </location>
</feature>
<evidence type="ECO:0000256" key="2">
    <source>
        <dbReference type="ARBA" id="ARBA00022475"/>
    </source>
</evidence>
<dbReference type="Pfam" id="PF01810">
    <property type="entry name" value="LysE"/>
    <property type="match status" value="1"/>
</dbReference>
<keyword evidence="4 6" id="KW-1133">Transmembrane helix</keyword>
<dbReference type="RefSeq" id="WP_109305082.1">
    <property type="nucleotide sequence ID" value="NZ_BJUF01000003.1"/>
</dbReference>
<comment type="caution">
    <text evidence="7">The sequence shown here is derived from an EMBL/GenBank/DDBJ whole genome shotgun (WGS) entry which is preliminary data.</text>
</comment>
<dbReference type="PANTHER" id="PTHR30086">
    <property type="entry name" value="ARGININE EXPORTER PROTEIN ARGO"/>
    <property type="match status" value="1"/>
</dbReference>
<gene>
    <name evidence="7" type="ORF">DEX24_03875</name>
</gene>
<evidence type="ECO:0000256" key="4">
    <source>
        <dbReference type="ARBA" id="ARBA00022989"/>
    </source>
</evidence>
<reference evidence="7 8" key="1">
    <citation type="submission" date="2018-05" db="EMBL/GenBank/DDBJ databases">
        <title>Kurthia sibirica genome sequence.</title>
        <authorList>
            <person name="Maclea K.S."/>
            <person name="Goen A.E."/>
        </authorList>
    </citation>
    <scope>NUCLEOTIDE SEQUENCE [LARGE SCALE GENOMIC DNA]</scope>
    <source>
        <strain evidence="7 8">ATCC 49154</strain>
    </source>
</reference>
<keyword evidence="5 6" id="KW-0472">Membrane</keyword>
<name>A0A2U3APK2_9BACL</name>
<feature type="transmembrane region" description="Helical" evidence="6">
    <location>
        <begin position="68"/>
        <end position="87"/>
    </location>
</feature>
<dbReference type="AlphaFoldDB" id="A0A2U3APK2"/>
<dbReference type="PANTHER" id="PTHR30086:SF20">
    <property type="entry name" value="ARGININE EXPORTER PROTEIN ARGO-RELATED"/>
    <property type="match status" value="1"/>
</dbReference>
<sequence length="210" mass="23194">MLSHFLLFSITSFLLIIVPGPDTAVTTRNTLLHGRKGGIQTTIGTCLAISIHTTAAAIGLSAIIMKSALAFSIFKYLGAAYLLFMGYKAFRAMRQQKPLPQVAEASETPYSKKSLIAQGFYTNILNPKVAVFFLTFFPQFVLPHTNTTLSFLGLGLLYITIKFVWFLTYIYIINTIRIWIQKPAVQAAMDGMTGAIFVAFGIKLALEKSH</sequence>
<keyword evidence="8" id="KW-1185">Reference proteome</keyword>
<dbReference type="Proteomes" id="UP000245938">
    <property type="component" value="Unassembled WGS sequence"/>
</dbReference>
<keyword evidence="3 6" id="KW-0812">Transmembrane</keyword>
<proteinExistence type="predicted"/>
<keyword evidence="2" id="KW-1003">Cell membrane</keyword>
<evidence type="ECO:0000256" key="5">
    <source>
        <dbReference type="ARBA" id="ARBA00023136"/>
    </source>
</evidence>
<evidence type="ECO:0008006" key="9">
    <source>
        <dbReference type="Google" id="ProtNLM"/>
    </source>
</evidence>
<evidence type="ECO:0000256" key="1">
    <source>
        <dbReference type="ARBA" id="ARBA00004651"/>
    </source>
</evidence>
<dbReference type="GO" id="GO:0015171">
    <property type="term" value="F:amino acid transmembrane transporter activity"/>
    <property type="evidence" value="ECO:0007669"/>
    <property type="project" value="TreeGrafter"/>
</dbReference>
<protein>
    <recommendedName>
        <fullName evidence="9">Lysine transporter LysE</fullName>
    </recommendedName>
</protein>
<dbReference type="InterPro" id="IPR001123">
    <property type="entry name" value="LeuE-type"/>
</dbReference>
<comment type="subcellular location">
    <subcellularLocation>
        <location evidence="1">Cell membrane</location>
        <topology evidence="1">Multi-pass membrane protein</topology>
    </subcellularLocation>
</comment>
<dbReference type="PIRSF" id="PIRSF006324">
    <property type="entry name" value="LeuE"/>
    <property type="match status" value="1"/>
</dbReference>
<organism evidence="7 8">
    <name type="scientific">Kurthia sibirica</name>
    <dbReference type="NCBI Taxonomy" id="202750"/>
    <lineage>
        <taxon>Bacteria</taxon>
        <taxon>Bacillati</taxon>
        <taxon>Bacillota</taxon>
        <taxon>Bacilli</taxon>
        <taxon>Bacillales</taxon>
        <taxon>Caryophanaceae</taxon>
        <taxon>Kurthia</taxon>
    </lineage>
</organism>
<accession>A0A2U3APK2</accession>
<evidence type="ECO:0000256" key="6">
    <source>
        <dbReference type="SAM" id="Phobius"/>
    </source>
</evidence>
<dbReference type="OrthoDB" id="9784202at2"/>
<dbReference type="EMBL" id="QFVR01000003">
    <property type="protein sequence ID" value="PWI26478.1"/>
    <property type="molecule type" value="Genomic_DNA"/>
</dbReference>